<keyword evidence="3" id="KW-0963">Cytoplasm</keyword>
<proteinExistence type="inferred from homology"/>
<dbReference type="RefSeq" id="WP_264430059.1">
    <property type="nucleotide sequence ID" value="NZ_CP080627.1"/>
</dbReference>
<evidence type="ECO:0000256" key="5">
    <source>
        <dbReference type="ARBA" id="ARBA00030001"/>
    </source>
</evidence>
<comment type="similarity">
    <text evidence="2">Belongs to the CRISPR system Cmr5 family.</text>
</comment>
<protein>
    <recommendedName>
        <fullName evidence="5">CRISPR type III-B/RAMP module-associated protein Cmr5</fullName>
    </recommendedName>
</protein>
<evidence type="ECO:0000313" key="7">
    <source>
        <dbReference type="Proteomes" id="UP001163082"/>
    </source>
</evidence>
<accession>A0ABY6JQC2</accession>
<dbReference type="InterPro" id="IPR023101">
    <property type="entry name" value="AF1862-like_dom_sf"/>
</dbReference>
<dbReference type="Pfam" id="PF09701">
    <property type="entry name" value="Cas_Cmr5"/>
    <property type="match status" value="1"/>
</dbReference>
<evidence type="ECO:0000256" key="2">
    <source>
        <dbReference type="ARBA" id="ARBA00006161"/>
    </source>
</evidence>
<reference evidence="6 7" key="1">
    <citation type="journal article" date="2022" name="Antonie Van Leeuwenhoek">
        <title>Whole genome sequencing of the halophilic Halomonas qaidamensis XH36, a novel species strain with high ectoine production.</title>
        <authorList>
            <person name="Zhang T."/>
            <person name="Cui T."/>
            <person name="Cao Y."/>
            <person name="Li Y."/>
            <person name="Li F."/>
            <person name="Zhu D."/>
            <person name="Xing J."/>
        </authorList>
    </citation>
    <scope>NUCLEOTIDE SEQUENCE [LARGE SCALE GENOMIC DNA]</scope>
    <source>
        <strain evidence="6 7">XH36</strain>
    </source>
</reference>
<dbReference type="Proteomes" id="UP001163082">
    <property type="component" value="Chromosome"/>
</dbReference>
<dbReference type="Gene3D" id="1.10.520.30">
    <property type="entry name" value="AF1862-like domain"/>
    <property type="match status" value="1"/>
</dbReference>
<evidence type="ECO:0000256" key="4">
    <source>
        <dbReference type="ARBA" id="ARBA00023118"/>
    </source>
</evidence>
<keyword evidence="4" id="KW-0051">Antiviral defense</keyword>
<comment type="subcellular location">
    <subcellularLocation>
        <location evidence="1">Cytoplasm</location>
    </subcellularLocation>
</comment>
<dbReference type="InterPro" id="IPR010160">
    <property type="entry name" value="CRISPR-assoc_prot_Cmr5"/>
</dbReference>
<dbReference type="SUPFAM" id="SSF158568">
    <property type="entry name" value="AF1862-like"/>
    <property type="match status" value="1"/>
</dbReference>
<name>A0ABY6JQC2_9GAMM</name>
<evidence type="ECO:0000313" key="6">
    <source>
        <dbReference type="EMBL" id="UYV19463.1"/>
    </source>
</evidence>
<evidence type="ECO:0000256" key="3">
    <source>
        <dbReference type="ARBA" id="ARBA00022490"/>
    </source>
</evidence>
<keyword evidence="7" id="KW-1185">Reference proteome</keyword>
<gene>
    <name evidence="6" type="primary">cmr5</name>
    <name evidence="6" type="ORF">K1Y77_01935</name>
</gene>
<evidence type="ECO:0000256" key="1">
    <source>
        <dbReference type="ARBA" id="ARBA00004496"/>
    </source>
</evidence>
<dbReference type="NCBIfam" id="TIGR01881">
    <property type="entry name" value="cas_Cmr5"/>
    <property type="match status" value="1"/>
</dbReference>
<sequence length="171" mass="19454">MVKETAVVKETPISSARVPSAAGSGDIRLIEQRRAKFALQRIEDALAKSEDGKYRHSQLKSFLRRLPAMIQMNGFGQALAFYYAKRTNYEAYGVVYKLLEDWLCAEGQVYAGAEGFEYALYPQSRPHLLHELTSRDQYHYRRAEAEAQALLAWAKKFAEALILSNDDVEDD</sequence>
<organism evidence="6 7">
    <name type="scientific">Halomonas qaidamensis</name>
    <dbReference type="NCBI Taxonomy" id="2866211"/>
    <lineage>
        <taxon>Bacteria</taxon>
        <taxon>Pseudomonadati</taxon>
        <taxon>Pseudomonadota</taxon>
        <taxon>Gammaproteobacteria</taxon>
        <taxon>Oceanospirillales</taxon>
        <taxon>Halomonadaceae</taxon>
        <taxon>Halomonas</taxon>
    </lineage>
</organism>
<dbReference type="EMBL" id="CP080627">
    <property type="protein sequence ID" value="UYV19463.1"/>
    <property type="molecule type" value="Genomic_DNA"/>
</dbReference>